<sequence>MADLKNSQGFSTRAIHAGQRPDPTTGAVMTPIYATSTYAQESPGVNKGYEYARGKNPTREAFEACINDLEGGVQAFGFGSGMAATSTALELLDAGSHIVTGDDLYGGSWRLFERVRRRSMGLDFSYVDMADLNAVEAAITPKTKMIWAETPTNPLMKLADIAGLSAIAKKHGLLLVVDNTFATPWSQRPIELGADVVMHSATKYLNGHSDIIGGVLVAGSEEVAKELKFLQNSIGGVMGPFDAFLANRGLKTLGLRMKAHNENALAIARWLEARAEKPGGGVKKVIYPGLISHPQHELATRQMNGRYGGMVTVFIDGDLARTRQVLERVQVFTLAESLGGVESLVNHPAIMTHASVPKEVREAGGVTENLIRLSVGVEDLDDLIADLEQALS</sequence>
<keyword evidence="3 4" id="KW-0663">Pyridoxal phosphate</keyword>
<name>A0ABW0FNM2_9CAUL</name>
<dbReference type="PANTHER" id="PTHR11808:SF15">
    <property type="entry name" value="CYSTATHIONINE GAMMA-LYASE"/>
    <property type="match status" value="1"/>
</dbReference>
<dbReference type="SUPFAM" id="SSF53383">
    <property type="entry name" value="PLP-dependent transferases"/>
    <property type="match status" value="1"/>
</dbReference>
<protein>
    <submittedName>
        <fullName evidence="6">PLP-dependent aspartate aminotransferase family protein</fullName>
    </submittedName>
</protein>
<keyword evidence="6" id="KW-0808">Transferase</keyword>
<dbReference type="InterPro" id="IPR054542">
    <property type="entry name" value="Cys_met_metab_PP"/>
</dbReference>
<dbReference type="Pfam" id="PF01053">
    <property type="entry name" value="Cys_Met_Meta_PP"/>
    <property type="match status" value="1"/>
</dbReference>
<dbReference type="Proteomes" id="UP001596152">
    <property type="component" value="Unassembled WGS sequence"/>
</dbReference>
<dbReference type="RefSeq" id="WP_374036395.1">
    <property type="nucleotide sequence ID" value="NZ_CP169082.1"/>
</dbReference>
<dbReference type="PROSITE" id="PS00868">
    <property type="entry name" value="CYS_MET_METAB_PP"/>
    <property type="match status" value="1"/>
</dbReference>
<accession>A0ABW0FNM2</accession>
<evidence type="ECO:0000256" key="1">
    <source>
        <dbReference type="ARBA" id="ARBA00001933"/>
    </source>
</evidence>
<dbReference type="Gene3D" id="3.40.640.10">
    <property type="entry name" value="Type I PLP-dependent aspartate aminotransferase-like (Major domain)"/>
    <property type="match status" value="1"/>
</dbReference>
<dbReference type="InterPro" id="IPR015422">
    <property type="entry name" value="PyrdxlP-dep_Trfase_small"/>
</dbReference>
<reference evidence="7" key="1">
    <citation type="journal article" date="2019" name="Int. J. Syst. Evol. Microbiol.">
        <title>The Global Catalogue of Microorganisms (GCM) 10K type strain sequencing project: providing services to taxonomists for standard genome sequencing and annotation.</title>
        <authorList>
            <consortium name="The Broad Institute Genomics Platform"/>
            <consortium name="The Broad Institute Genome Sequencing Center for Infectious Disease"/>
            <person name="Wu L."/>
            <person name="Ma J."/>
        </authorList>
    </citation>
    <scope>NUCLEOTIDE SEQUENCE [LARGE SCALE GENOMIC DNA]</scope>
    <source>
        <strain evidence="7">JCM 12125</strain>
    </source>
</reference>
<proteinExistence type="inferred from homology"/>
<dbReference type="InterPro" id="IPR015424">
    <property type="entry name" value="PyrdxlP-dep_Trfase"/>
</dbReference>
<dbReference type="InterPro" id="IPR000277">
    <property type="entry name" value="Cys/Met-Metab_PyrdxlP-dep_enz"/>
</dbReference>
<keyword evidence="7" id="KW-1185">Reference proteome</keyword>
<dbReference type="EMBL" id="JBHSLF010000007">
    <property type="protein sequence ID" value="MFC5342952.1"/>
    <property type="molecule type" value="Genomic_DNA"/>
</dbReference>
<dbReference type="InterPro" id="IPR015421">
    <property type="entry name" value="PyrdxlP-dep_Trfase_major"/>
</dbReference>
<comment type="similarity">
    <text evidence="2 4">Belongs to the trans-sulfuration enzymes family.</text>
</comment>
<dbReference type="Gene3D" id="3.90.1150.10">
    <property type="entry name" value="Aspartate Aminotransferase, domain 1"/>
    <property type="match status" value="1"/>
</dbReference>
<evidence type="ECO:0000256" key="4">
    <source>
        <dbReference type="RuleBase" id="RU362118"/>
    </source>
</evidence>
<evidence type="ECO:0000256" key="2">
    <source>
        <dbReference type="ARBA" id="ARBA00009077"/>
    </source>
</evidence>
<dbReference type="CDD" id="cd00614">
    <property type="entry name" value="CGS_like"/>
    <property type="match status" value="1"/>
</dbReference>
<dbReference type="PANTHER" id="PTHR11808">
    <property type="entry name" value="TRANS-SULFURATION ENZYME FAMILY MEMBER"/>
    <property type="match status" value="1"/>
</dbReference>
<comment type="caution">
    <text evidence="6">The sequence shown here is derived from an EMBL/GenBank/DDBJ whole genome shotgun (WGS) entry which is preliminary data.</text>
</comment>
<feature type="region of interest" description="Disordered" evidence="5">
    <location>
        <begin position="1"/>
        <end position="27"/>
    </location>
</feature>
<feature type="compositionally biased region" description="Polar residues" evidence="5">
    <location>
        <begin position="1"/>
        <end position="11"/>
    </location>
</feature>
<evidence type="ECO:0000256" key="5">
    <source>
        <dbReference type="SAM" id="MobiDB-lite"/>
    </source>
</evidence>
<evidence type="ECO:0000313" key="7">
    <source>
        <dbReference type="Proteomes" id="UP001596152"/>
    </source>
</evidence>
<organism evidence="6 7">
    <name type="scientific">Brevundimonas staleyi</name>
    <dbReference type="NCBI Taxonomy" id="74326"/>
    <lineage>
        <taxon>Bacteria</taxon>
        <taxon>Pseudomonadati</taxon>
        <taxon>Pseudomonadota</taxon>
        <taxon>Alphaproteobacteria</taxon>
        <taxon>Caulobacterales</taxon>
        <taxon>Caulobacteraceae</taxon>
        <taxon>Brevundimonas</taxon>
    </lineage>
</organism>
<gene>
    <name evidence="6" type="ORF">ACFPIE_03435</name>
</gene>
<comment type="cofactor">
    <cofactor evidence="1 4">
        <name>pyridoxal 5'-phosphate</name>
        <dbReference type="ChEBI" id="CHEBI:597326"/>
    </cofactor>
</comment>
<dbReference type="PIRSF" id="PIRSF001434">
    <property type="entry name" value="CGS"/>
    <property type="match status" value="1"/>
</dbReference>
<evidence type="ECO:0000313" key="6">
    <source>
        <dbReference type="EMBL" id="MFC5342952.1"/>
    </source>
</evidence>
<evidence type="ECO:0000256" key="3">
    <source>
        <dbReference type="ARBA" id="ARBA00022898"/>
    </source>
</evidence>
<keyword evidence="6" id="KW-0032">Aminotransferase</keyword>
<dbReference type="GO" id="GO:0008483">
    <property type="term" value="F:transaminase activity"/>
    <property type="evidence" value="ECO:0007669"/>
    <property type="project" value="UniProtKB-KW"/>
</dbReference>